<dbReference type="SUPFAM" id="SSF52058">
    <property type="entry name" value="L domain-like"/>
    <property type="match status" value="1"/>
</dbReference>
<evidence type="ECO:0000259" key="3">
    <source>
        <dbReference type="Pfam" id="PF23598"/>
    </source>
</evidence>
<name>B9RW67_RICCO</name>
<dbReference type="InterPro" id="IPR027417">
    <property type="entry name" value="P-loop_NTPase"/>
</dbReference>
<dbReference type="PANTHER" id="PTHR11017">
    <property type="entry name" value="LEUCINE-RICH REPEAT-CONTAINING PROTEIN"/>
    <property type="match status" value="1"/>
</dbReference>
<dbReference type="Pfam" id="PF23598">
    <property type="entry name" value="LRR_14"/>
    <property type="match status" value="1"/>
</dbReference>
<dbReference type="GO" id="GO:0043531">
    <property type="term" value="F:ADP binding"/>
    <property type="evidence" value="ECO:0007669"/>
    <property type="project" value="InterPro"/>
</dbReference>
<dbReference type="InterPro" id="IPR032675">
    <property type="entry name" value="LRR_dom_sf"/>
</dbReference>
<dbReference type="Proteomes" id="UP000008311">
    <property type="component" value="Unassembled WGS sequence"/>
</dbReference>
<sequence>MLKELSVSKGIGYLHRQLLIATLKRKHEKINNVDRELNVIIERLRHRRVLPVLDDVDKLVQLNKILGKRDWLFPGSRVIITTRIKDFLQPPELYWQYEVKELGYGNSLQLLNLHAFDKSRTLEDYTECAEKVVYHAGGNPLALEVLDLLLFTNRSDRLCQGTKAVEGLVLNMPRLKHSWSAKAFKEMKMLRLLQLNYVSLTGSYELFFKEAEIPNLSHSRELMETPDFEDCPSLEKLIVKDWKGITKLNLSGCSQLEELPMSIALLARLIFLNLQGCENLKILPESIGDMKALQELNILGCSKFEELPESIGLLTHIVILNLQDCENLKHLPGSIGDLKSLEKLNMSGCSKLEELDVTLPLSFLSSQLNTVSLSKLQNRNNNLTGYVALRFFPMERVFDSISVPGSEIPDLFSHQSEYDAISLQVTPLVNEGSKSMCIATCTVCLHSGMEGID</sequence>
<dbReference type="GO" id="GO:0006952">
    <property type="term" value="P:defense response"/>
    <property type="evidence" value="ECO:0007669"/>
    <property type="project" value="UniProtKB-KW"/>
</dbReference>
<keyword evidence="5" id="KW-1185">Reference proteome</keyword>
<dbReference type="InParanoid" id="B9RW67"/>
<dbReference type="Gene3D" id="3.40.50.300">
    <property type="entry name" value="P-loop containing nucleotide triphosphate hydrolases"/>
    <property type="match status" value="1"/>
</dbReference>
<dbReference type="PANTHER" id="PTHR11017:SF271">
    <property type="entry name" value="DISEASE RESISTANCE PROTEIN (TIR-NBS-LRR CLASS) FAMILY"/>
    <property type="match status" value="1"/>
</dbReference>
<dbReference type="eggNOG" id="ENOG502QQJE">
    <property type="taxonomic scope" value="Eukaryota"/>
</dbReference>
<dbReference type="AlphaFoldDB" id="B9RW67"/>
<gene>
    <name evidence="4" type="ORF">RCOM_1176340</name>
</gene>
<protein>
    <submittedName>
        <fullName evidence="4">Uncharacterized protein</fullName>
    </submittedName>
</protein>
<dbReference type="Gene3D" id="3.80.10.10">
    <property type="entry name" value="Ribonuclease Inhibitor"/>
    <property type="match status" value="1"/>
</dbReference>
<dbReference type="GO" id="GO:0051707">
    <property type="term" value="P:response to other organism"/>
    <property type="evidence" value="ECO:0007669"/>
    <property type="project" value="UniProtKB-ARBA"/>
</dbReference>
<feature type="domain" description="Disease resistance R13L4/SHOC-2-like LRR" evidence="3">
    <location>
        <begin position="248"/>
        <end position="349"/>
    </location>
</feature>
<dbReference type="PRINTS" id="PR00364">
    <property type="entry name" value="DISEASERSIST"/>
</dbReference>
<evidence type="ECO:0000256" key="1">
    <source>
        <dbReference type="ARBA" id="ARBA00022737"/>
    </source>
</evidence>
<evidence type="ECO:0000313" key="4">
    <source>
        <dbReference type="EMBL" id="EEF44504.1"/>
    </source>
</evidence>
<evidence type="ECO:0000313" key="5">
    <source>
        <dbReference type="Proteomes" id="UP000008311"/>
    </source>
</evidence>
<reference evidence="5" key="1">
    <citation type="journal article" date="2010" name="Nat. Biotechnol.">
        <title>Draft genome sequence of the oilseed species Ricinus communis.</title>
        <authorList>
            <person name="Chan A.P."/>
            <person name="Crabtree J."/>
            <person name="Zhao Q."/>
            <person name="Lorenzi H."/>
            <person name="Orvis J."/>
            <person name="Puiu D."/>
            <person name="Melake-Berhan A."/>
            <person name="Jones K.M."/>
            <person name="Redman J."/>
            <person name="Chen G."/>
            <person name="Cahoon E.B."/>
            <person name="Gedil M."/>
            <person name="Stanke M."/>
            <person name="Haas B.J."/>
            <person name="Wortman J.R."/>
            <person name="Fraser-Liggett C.M."/>
            <person name="Ravel J."/>
            <person name="Rabinowicz P.D."/>
        </authorList>
    </citation>
    <scope>NUCLEOTIDE SEQUENCE [LARGE SCALE GENOMIC DNA]</scope>
    <source>
        <strain evidence="5">cv. Hale</strain>
    </source>
</reference>
<proteinExistence type="predicted"/>
<keyword evidence="1" id="KW-0677">Repeat</keyword>
<dbReference type="InterPro" id="IPR055414">
    <property type="entry name" value="LRR_R13L4/SHOC2-like"/>
</dbReference>
<evidence type="ECO:0000259" key="2">
    <source>
        <dbReference type="Pfam" id="PF00931"/>
    </source>
</evidence>
<dbReference type="InterPro" id="IPR044974">
    <property type="entry name" value="Disease_R_plants"/>
</dbReference>
<accession>B9RW67</accession>
<organism evidence="4 5">
    <name type="scientific">Ricinus communis</name>
    <name type="common">Castor bean</name>
    <dbReference type="NCBI Taxonomy" id="3988"/>
    <lineage>
        <taxon>Eukaryota</taxon>
        <taxon>Viridiplantae</taxon>
        <taxon>Streptophyta</taxon>
        <taxon>Embryophyta</taxon>
        <taxon>Tracheophyta</taxon>
        <taxon>Spermatophyta</taxon>
        <taxon>Magnoliopsida</taxon>
        <taxon>eudicotyledons</taxon>
        <taxon>Gunneridae</taxon>
        <taxon>Pentapetalae</taxon>
        <taxon>rosids</taxon>
        <taxon>fabids</taxon>
        <taxon>Malpighiales</taxon>
        <taxon>Euphorbiaceae</taxon>
        <taxon>Acalyphoideae</taxon>
        <taxon>Acalypheae</taxon>
        <taxon>Ricinus</taxon>
    </lineage>
</organism>
<dbReference type="STRING" id="3988.B9RW67"/>
<feature type="domain" description="NB-ARC" evidence="2">
    <location>
        <begin position="20"/>
        <end position="119"/>
    </location>
</feature>
<dbReference type="InterPro" id="IPR002182">
    <property type="entry name" value="NB-ARC"/>
</dbReference>
<dbReference type="Pfam" id="PF00931">
    <property type="entry name" value="NB-ARC"/>
    <property type="match status" value="1"/>
</dbReference>
<dbReference type="EMBL" id="EQ973822">
    <property type="protein sequence ID" value="EEF44504.1"/>
    <property type="molecule type" value="Genomic_DNA"/>
</dbReference>
<dbReference type="SUPFAM" id="SSF52540">
    <property type="entry name" value="P-loop containing nucleoside triphosphate hydrolases"/>
    <property type="match status" value="1"/>
</dbReference>